<name>A0A812SEL0_9DINO</name>
<accession>A0A812SEL0</accession>
<protein>
    <submittedName>
        <fullName evidence="2">Uncharacterized protein</fullName>
    </submittedName>
</protein>
<feature type="transmembrane region" description="Helical" evidence="1">
    <location>
        <begin position="36"/>
        <end position="56"/>
    </location>
</feature>
<feature type="transmembrane region" description="Helical" evidence="1">
    <location>
        <begin position="6"/>
        <end position="24"/>
    </location>
</feature>
<reference evidence="2" key="1">
    <citation type="submission" date="2021-02" db="EMBL/GenBank/DDBJ databases">
        <authorList>
            <person name="Dougan E. K."/>
            <person name="Rhodes N."/>
            <person name="Thang M."/>
            <person name="Chan C."/>
        </authorList>
    </citation>
    <scope>NUCLEOTIDE SEQUENCE</scope>
</reference>
<sequence>MAWSWLGASVMRVVGSIYTWIRMPSASGSARHNARLVMFLCSFAVNAVNYSVFIAYELYLNPAVNCLFVVFCPAVLWSSYWCRDLPIKAFPHVIYDANASNMLLKLIIYAVLVVAMPILFGTGSAQSIAESLIMNVLGYTTAFLPILDDHVLATSGFALYGLAAAMITFANQDQVEFTDGMRHMLLQNCFYSILSRGLLKIFDSQFEPPDQSAGDKARPFVAHLGNASRRSFEDLICQARDREGPHSVARLLGIYARRMRYEEELVAQLIFLYHCRNTRHLDAAVVFRIVELLGLGGHLHREVRPEFRLLPSIRSAGVSSCASDSESQGTRTTAELVRLRLRAVLVP</sequence>
<organism evidence="2 3">
    <name type="scientific">Symbiodinium natans</name>
    <dbReference type="NCBI Taxonomy" id="878477"/>
    <lineage>
        <taxon>Eukaryota</taxon>
        <taxon>Sar</taxon>
        <taxon>Alveolata</taxon>
        <taxon>Dinophyceae</taxon>
        <taxon>Suessiales</taxon>
        <taxon>Symbiodiniaceae</taxon>
        <taxon>Symbiodinium</taxon>
    </lineage>
</organism>
<keyword evidence="1" id="KW-0472">Membrane</keyword>
<dbReference type="AlphaFoldDB" id="A0A812SEL0"/>
<evidence type="ECO:0000256" key="1">
    <source>
        <dbReference type="SAM" id="Phobius"/>
    </source>
</evidence>
<evidence type="ECO:0000313" key="3">
    <source>
        <dbReference type="Proteomes" id="UP000604046"/>
    </source>
</evidence>
<keyword evidence="1" id="KW-1133">Transmembrane helix</keyword>
<dbReference type="OrthoDB" id="203487at2759"/>
<evidence type="ECO:0000313" key="2">
    <source>
        <dbReference type="EMBL" id="CAE7473196.1"/>
    </source>
</evidence>
<keyword evidence="1" id="KW-0812">Transmembrane</keyword>
<proteinExistence type="predicted"/>
<dbReference type="EMBL" id="CAJNDS010002435">
    <property type="protein sequence ID" value="CAE7473196.1"/>
    <property type="molecule type" value="Genomic_DNA"/>
</dbReference>
<keyword evidence="3" id="KW-1185">Reference proteome</keyword>
<comment type="caution">
    <text evidence="2">The sequence shown here is derived from an EMBL/GenBank/DDBJ whole genome shotgun (WGS) entry which is preliminary data.</text>
</comment>
<feature type="transmembrane region" description="Helical" evidence="1">
    <location>
        <begin position="62"/>
        <end position="82"/>
    </location>
</feature>
<gene>
    <name evidence="2" type="ORF">SNAT2548_LOCUS26585</name>
</gene>
<dbReference type="Proteomes" id="UP000604046">
    <property type="component" value="Unassembled WGS sequence"/>
</dbReference>
<feature type="transmembrane region" description="Helical" evidence="1">
    <location>
        <begin position="103"/>
        <end position="120"/>
    </location>
</feature>